<dbReference type="EMBL" id="BMDX01000003">
    <property type="protein sequence ID" value="GGA68996.1"/>
    <property type="molecule type" value="Genomic_DNA"/>
</dbReference>
<evidence type="ECO:0000256" key="2">
    <source>
        <dbReference type="ARBA" id="ARBA00023002"/>
    </source>
</evidence>
<protein>
    <submittedName>
        <fullName evidence="4">Short-chain dehydrogenase</fullName>
    </submittedName>
</protein>
<accession>A0A8J2XNJ3</accession>
<dbReference type="GO" id="GO:0005737">
    <property type="term" value="C:cytoplasm"/>
    <property type="evidence" value="ECO:0007669"/>
    <property type="project" value="TreeGrafter"/>
</dbReference>
<dbReference type="InterPro" id="IPR002347">
    <property type="entry name" value="SDR_fam"/>
</dbReference>
<dbReference type="PANTHER" id="PTHR43544">
    <property type="entry name" value="SHORT-CHAIN DEHYDROGENASE/REDUCTASE"/>
    <property type="match status" value="1"/>
</dbReference>
<evidence type="ECO:0000313" key="4">
    <source>
        <dbReference type="EMBL" id="GGA68996.1"/>
    </source>
</evidence>
<sequence length="214" mass="23108">MGFCRYYLNQGWQVIALSRSGIATESLADVATTHLQQINVELGDESSIRHAAERIEVACSGIDLLLNNAGIAIDQPFGHWQQQAMLDAYQINAVAPALLIQALANHMNHDSKTIQLSSGLASIDLALNSDGPFNGYSMSKVALNMLTKRLSEHFRARKIVVAALSPGWVQTDMGGAEAPTSVEQVVPIIATTIANLSIEQTGGFYDERGQAISW</sequence>
<dbReference type="Proteomes" id="UP000619743">
    <property type="component" value="Unassembled WGS sequence"/>
</dbReference>
<keyword evidence="1" id="KW-0521">NADP</keyword>
<evidence type="ECO:0000256" key="3">
    <source>
        <dbReference type="RuleBase" id="RU000363"/>
    </source>
</evidence>
<dbReference type="SUPFAM" id="SSF51735">
    <property type="entry name" value="NAD(P)-binding Rossmann-fold domains"/>
    <property type="match status" value="1"/>
</dbReference>
<dbReference type="GO" id="GO:0016491">
    <property type="term" value="F:oxidoreductase activity"/>
    <property type="evidence" value="ECO:0007669"/>
    <property type="project" value="UniProtKB-KW"/>
</dbReference>
<evidence type="ECO:0000313" key="5">
    <source>
        <dbReference type="Proteomes" id="UP000619743"/>
    </source>
</evidence>
<dbReference type="InterPro" id="IPR051468">
    <property type="entry name" value="Fungal_SecMetab_SDRs"/>
</dbReference>
<name>A0A8J2XNJ3_9GAMM</name>
<keyword evidence="5" id="KW-1185">Reference proteome</keyword>
<comment type="similarity">
    <text evidence="3">Belongs to the short-chain dehydrogenases/reductases (SDR) family.</text>
</comment>
<gene>
    <name evidence="4" type="ORF">GCM10011369_08300</name>
</gene>
<comment type="caution">
    <text evidence="4">The sequence shown here is derived from an EMBL/GenBank/DDBJ whole genome shotgun (WGS) entry which is preliminary data.</text>
</comment>
<organism evidence="4 5">
    <name type="scientific">Neiella marina</name>
    <dbReference type="NCBI Taxonomy" id="508461"/>
    <lineage>
        <taxon>Bacteria</taxon>
        <taxon>Pseudomonadati</taxon>
        <taxon>Pseudomonadota</taxon>
        <taxon>Gammaproteobacteria</taxon>
        <taxon>Alteromonadales</taxon>
        <taxon>Echinimonadaceae</taxon>
        <taxon>Neiella</taxon>
    </lineage>
</organism>
<keyword evidence="2" id="KW-0560">Oxidoreductase</keyword>
<dbReference type="Pfam" id="PF00106">
    <property type="entry name" value="adh_short"/>
    <property type="match status" value="1"/>
</dbReference>
<dbReference type="AlphaFoldDB" id="A0A8J2XNJ3"/>
<reference evidence="5" key="1">
    <citation type="journal article" date="2019" name="Int. J. Syst. Evol. Microbiol.">
        <title>The Global Catalogue of Microorganisms (GCM) 10K type strain sequencing project: providing services to taxonomists for standard genome sequencing and annotation.</title>
        <authorList>
            <consortium name="The Broad Institute Genomics Platform"/>
            <consortium name="The Broad Institute Genome Sequencing Center for Infectious Disease"/>
            <person name="Wu L."/>
            <person name="Ma J."/>
        </authorList>
    </citation>
    <scope>NUCLEOTIDE SEQUENCE [LARGE SCALE GENOMIC DNA]</scope>
    <source>
        <strain evidence="5">CGMCC 1.10130</strain>
    </source>
</reference>
<evidence type="ECO:0000256" key="1">
    <source>
        <dbReference type="ARBA" id="ARBA00022857"/>
    </source>
</evidence>
<dbReference type="InterPro" id="IPR036291">
    <property type="entry name" value="NAD(P)-bd_dom_sf"/>
</dbReference>
<dbReference type="PRINTS" id="PR00081">
    <property type="entry name" value="GDHRDH"/>
</dbReference>
<dbReference type="Gene3D" id="3.40.50.720">
    <property type="entry name" value="NAD(P)-binding Rossmann-like Domain"/>
    <property type="match status" value="1"/>
</dbReference>
<dbReference type="PANTHER" id="PTHR43544:SF7">
    <property type="entry name" value="NADB-LER2"/>
    <property type="match status" value="1"/>
</dbReference>
<proteinExistence type="inferred from homology"/>
<dbReference type="PRINTS" id="PR00080">
    <property type="entry name" value="SDRFAMILY"/>
</dbReference>